<keyword evidence="2" id="KW-1185">Reference proteome</keyword>
<dbReference type="AlphaFoldDB" id="A0A0R3QN71"/>
<sequence length="39" mass="4305">MLETFKRLDLVLTIEFSSSSDILPLIVHITNLSTALGLC</sequence>
<accession>A0A0R3QN71</accession>
<gene>
    <name evidence="1" type="ORF">BTMF_LOCUS7207</name>
</gene>
<evidence type="ECO:0000313" key="1">
    <source>
        <dbReference type="EMBL" id="VDO23787.1"/>
    </source>
</evidence>
<proteinExistence type="predicted"/>
<reference evidence="1 2" key="2">
    <citation type="submission" date="2018-11" db="EMBL/GenBank/DDBJ databases">
        <authorList>
            <consortium name="Pathogen Informatics"/>
        </authorList>
    </citation>
    <scope>NUCLEOTIDE SEQUENCE [LARGE SCALE GENOMIC DNA]</scope>
</reference>
<name>A0A0R3QN71_9BILA</name>
<dbReference type="WBParaSite" id="BTMF_0000915601-mRNA-1">
    <property type="protein sequence ID" value="BTMF_0000915601-mRNA-1"/>
    <property type="gene ID" value="BTMF_0000915601"/>
</dbReference>
<evidence type="ECO:0000313" key="3">
    <source>
        <dbReference type="WBParaSite" id="BTMF_0000915601-mRNA-1"/>
    </source>
</evidence>
<dbReference type="Proteomes" id="UP000280834">
    <property type="component" value="Unassembled WGS sequence"/>
</dbReference>
<reference evidence="3" key="1">
    <citation type="submission" date="2017-02" db="UniProtKB">
        <authorList>
            <consortium name="WormBaseParasite"/>
        </authorList>
    </citation>
    <scope>IDENTIFICATION</scope>
</reference>
<organism evidence="3">
    <name type="scientific">Brugia timori</name>
    <dbReference type="NCBI Taxonomy" id="42155"/>
    <lineage>
        <taxon>Eukaryota</taxon>
        <taxon>Metazoa</taxon>
        <taxon>Ecdysozoa</taxon>
        <taxon>Nematoda</taxon>
        <taxon>Chromadorea</taxon>
        <taxon>Rhabditida</taxon>
        <taxon>Spirurina</taxon>
        <taxon>Spiruromorpha</taxon>
        <taxon>Filarioidea</taxon>
        <taxon>Onchocercidae</taxon>
        <taxon>Brugia</taxon>
    </lineage>
</organism>
<dbReference type="EMBL" id="UZAG01015853">
    <property type="protein sequence ID" value="VDO23787.1"/>
    <property type="molecule type" value="Genomic_DNA"/>
</dbReference>
<evidence type="ECO:0000313" key="2">
    <source>
        <dbReference type="Proteomes" id="UP000280834"/>
    </source>
</evidence>
<protein>
    <submittedName>
        <fullName evidence="1 3">Uncharacterized protein</fullName>
    </submittedName>
</protein>